<dbReference type="InterPro" id="IPR020472">
    <property type="entry name" value="WD40_PAC1"/>
</dbReference>
<dbReference type="SMART" id="SM00320">
    <property type="entry name" value="WD40"/>
    <property type="match status" value="7"/>
</dbReference>
<dbReference type="AlphaFoldDB" id="A0A7S3CWH3"/>
<evidence type="ECO:0000256" key="1">
    <source>
        <dbReference type="ARBA" id="ARBA00022574"/>
    </source>
</evidence>
<keyword evidence="2" id="KW-0677">Repeat</keyword>
<gene>
    <name evidence="4" type="ORF">SRAS04492_LOCUS9402</name>
</gene>
<organism evidence="4">
    <name type="scientific">Strombidium rassoulzadegani</name>
    <dbReference type="NCBI Taxonomy" id="1082188"/>
    <lineage>
        <taxon>Eukaryota</taxon>
        <taxon>Sar</taxon>
        <taxon>Alveolata</taxon>
        <taxon>Ciliophora</taxon>
        <taxon>Intramacronucleata</taxon>
        <taxon>Spirotrichea</taxon>
        <taxon>Oligotrichia</taxon>
        <taxon>Strombidiidae</taxon>
        <taxon>Strombidium</taxon>
    </lineage>
</organism>
<name>A0A7S3CWH3_9SPIT</name>
<dbReference type="PROSITE" id="PS00678">
    <property type="entry name" value="WD_REPEATS_1"/>
    <property type="match status" value="2"/>
</dbReference>
<dbReference type="InterPro" id="IPR036322">
    <property type="entry name" value="WD40_repeat_dom_sf"/>
</dbReference>
<dbReference type="InterPro" id="IPR050995">
    <property type="entry name" value="WD-F-box_domain-protein"/>
</dbReference>
<proteinExistence type="predicted"/>
<accession>A0A7S3CWH3</accession>
<keyword evidence="1 3" id="KW-0853">WD repeat</keyword>
<evidence type="ECO:0000256" key="2">
    <source>
        <dbReference type="ARBA" id="ARBA00022737"/>
    </source>
</evidence>
<evidence type="ECO:0000313" key="4">
    <source>
        <dbReference type="EMBL" id="CAE0237593.1"/>
    </source>
</evidence>
<dbReference type="InterPro" id="IPR001680">
    <property type="entry name" value="WD40_rpt"/>
</dbReference>
<dbReference type="SUPFAM" id="SSF50978">
    <property type="entry name" value="WD40 repeat-like"/>
    <property type="match status" value="1"/>
</dbReference>
<dbReference type="InterPro" id="IPR019775">
    <property type="entry name" value="WD40_repeat_CS"/>
</dbReference>
<evidence type="ECO:0000256" key="3">
    <source>
        <dbReference type="PROSITE-ProRule" id="PRU00221"/>
    </source>
</evidence>
<dbReference type="CDD" id="cd00200">
    <property type="entry name" value="WD40"/>
    <property type="match status" value="1"/>
</dbReference>
<dbReference type="PANTHER" id="PTHR14604">
    <property type="entry name" value="WD40 REPEAT PF20"/>
    <property type="match status" value="1"/>
</dbReference>
<dbReference type="InterPro" id="IPR015943">
    <property type="entry name" value="WD40/YVTN_repeat-like_dom_sf"/>
</dbReference>
<feature type="repeat" description="WD" evidence="3">
    <location>
        <begin position="48"/>
        <end position="89"/>
    </location>
</feature>
<dbReference type="PANTHER" id="PTHR14604:SF4">
    <property type="entry name" value="F-BOX DOMAIN-CONTAINING PROTEIN"/>
    <property type="match status" value="1"/>
</dbReference>
<dbReference type="EMBL" id="HBIA01019000">
    <property type="protein sequence ID" value="CAE0237593.1"/>
    <property type="molecule type" value="Transcribed_RNA"/>
</dbReference>
<feature type="repeat" description="WD" evidence="3">
    <location>
        <begin position="135"/>
        <end position="176"/>
    </location>
</feature>
<protein>
    <submittedName>
        <fullName evidence="4">Uncharacterized protein</fullName>
    </submittedName>
</protein>
<dbReference type="PROSITE" id="PS50294">
    <property type="entry name" value="WD_REPEATS_REGION"/>
    <property type="match status" value="3"/>
</dbReference>
<dbReference type="Gene3D" id="2.130.10.10">
    <property type="entry name" value="YVTN repeat-like/Quinoprotein amine dehydrogenase"/>
    <property type="match status" value="2"/>
</dbReference>
<sequence length="344" mass="38522">MQAASLSFKSRMESSTGDDFTQILKPEYLNQSTDQEITALPNEVKTKMIAHSLACTAIAFNPMGDLLATGGADKVVKLWQLKKQKVNDMATLKSKSNPVCAISFSLDNDFFVSCSTDHKATIYHLKGQIRAKNSFAAHSDLISSARFMFSQRQLVTASHDCYVKFWDVNSGDIVRSINSYSKCFDMHISRSETNIGSGHKDGSIKVWDSKSKDQILKLEDAHADPVACLRFTPEENFIVSTSRDDTIKVWDMRMRKLLHSFEHDYFKLGSHQNKLCVSPNGQYAVCGTKDGAIIFYDIKKGECADIIPDQHRSQVVAVEWHPKSDKFNQLVSADDLGGLLFWGV</sequence>
<feature type="repeat" description="WD" evidence="3">
    <location>
        <begin position="219"/>
        <end position="260"/>
    </location>
</feature>
<dbReference type="PRINTS" id="PR00320">
    <property type="entry name" value="GPROTEINBRPT"/>
</dbReference>
<dbReference type="PROSITE" id="PS50082">
    <property type="entry name" value="WD_REPEATS_2"/>
    <property type="match status" value="3"/>
</dbReference>
<reference evidence="4" key="1">
    <citation type="submission" date="2021-01" db="EMBL/GenBank/DDBJ databases">
        <authorList>
            <person name="Corre E."/>
            <person name="Pelletier E."/>
            <person name="Niang G."/>
            <person name="Scheremetjew M."/>
            <person name="Finn R."/>
            <person name="Kale V."/>
            <person name="Holt S."/>
            <person name="Cochrane G."/>
            <person name="Meng A."/>
            <person name="Brown T."/>
            <person name="Cohen L."/>
        </authorList>
    </citation>
    <scope>NUCLEOTIDE SEQUENCE</scope>
    <source>
        <strain evidence="4">Ras09</strain>
    </source>
</reference>
<dbReference type="Pfam" id="PF00400">
    <property type="entry name" value="WD40"/>
    <property type="match status" value="6"/>
</dbReference>